<dbReference type="STRING" id="680127.SAMN05421593_3273"/>
<reference evidence="4 5" key="1">
    <citation type="submission" date="2016-10" db="EMBL/GenBank/DDBJ databases">
        <authorList>
            <person name="de Groot N.N."/>
        </authorList>
    </citation>
    <scope>NUCLEOTIDE SEQUENCE [LARGE SCALE GENOMIC DNA]</scope>
    <source>
        <strain evidence="4 5">DSM 23031</strain>
    </source>
</reference>
<dbReference type="Proteomes" id="UP000198561">
    <property type="component" value="Unassembled WGS sequence"/>
</dbReference>
<dbReference type="PANTHER" id="PTHR24320">
    <property type="entry name" value="RETINOL DEHYDROGENASE"/>
    <property type="match status" value="1"/>
</dbReference>
<dbReference type="OrthoDB" id="597510at2"/>
<evidence type="ECO:0000256" key="3">
    <source>
        <dbReference type="ARBA" id="ARBA00023002"/>
    </source>
</evidence>
<dbReference type="GO" id="GO:0016491">
    <property type="term" value="F:oxidoreductase activity"/>
    <property type="evidence" value="ECO:0007669"/>
    <property type="project" value="UniProtKB-KW"/>
</dbReference>
<dbReference type="InterPro" id="IPR036291">
    <property type="entry name" value="NAD(P)-bd_dom_sf"/>
</dbReference>
<evidence type="ECO:0000256" key="1">
    <source>
        <dbReference type="ARBA" id="ARBA00006484"/>
    </source>
</evidence>
<dbReference type="InterPro" id="IPR002347">
    <property type="entry name" value="SDR_fam"/>
</dbReference>
<proteinExistence type="inferred from homology"/>
<accession>A0A1H6HR42</accession>
<dbReference type="Gene3D" id="3.40.50.720">
    <property type="entry name" value="NAD(P)-binding Rossmann-like Domain"/>
    <property type="match status" value="1"/>
</dbReference>
<dbReference type="EMBL" id="FNWQ01000004">
    <property type="protein sequence ID" value="SEH36644.1"/>
    <property type="molecule type" value="Genomic_DNA"/>
</dbReference>
<dbReference type="SUPFAM" id="SSF51735">
    <property type="entry name" value="NAD(P)-binding Rossmann-fold domains"/>
    <property type="match status" value="1"/>
</dbReference>
<keyword evidence="2" id="KW-0521">NADP</keyword>
<keyword evidence="3" id="KW-0560">Oxidoreductase</keyword>
<evidence type="ECO:0000256" key="2">
    <source>
        <dbReference type="ARBA" id="ARBA00022857"/>
    </source>
</evidence>
<gene>
    <name evidence="4" type="ORF">SAMN05421593_3273</name>
</gene>
<comment type="similarity">
    <text evidence="1">Belongs to the short-chain dehydrogenases/reductases (SDR) family.</text>
</comment>
<dbReference type="PRINTS" id="PR00081">
    <property type="entry name" value="GDHRDH"/>
</dbReference>
<name>A0A1H6HR42_CHRCI</name>
<sequence length="337" mass="37165">MEPIISTLQQPVRSGFDAYTTAQEIIKGIDLTGKTAIITGGYAGIGLETTKVLTSAGARVIVPARDIEKAGKNLEGIQNIELEKMDLMDPASIDAFSERFISSGRSLDILINNAGIMWVPLRRDNRGFESQLATNYLGQFHLTAKLWPALKKANGARVISVSSYGHQMSPFNFEDPNFEKRGYDTLSGYGQSKTACNLFAVELDERGKKFNIRAYSLHPGSVYGTDLGREEPVELFKQLGTHDENGNIKPEVEAKLKTIPQGAATTIWCAVSPQLNEIGGVYCENCDIAEIDRGQIEHRFDEPATIRGVQPYSVDKNNAVHLWKLSEEMLGFSFDAK</sequence>
<protein>
    <submittedName>
        <fullName evidence="4">NAD(P)-dependent dehydrogenase, short-chain alcohol dehydrogenase family</fullName>
    </submittedName>
</protein>
<dbReference type="RefSeq" id="WP_089693675.1">
    <property type="nucleotide sequence ID" value="NZ_FNWQ01000004.1"/>
</dbReference>
<dbReference type="Pfam" id="PF00106">
    <property type="entry name" value="adh_short"/>
    <property type="match status" value="1"/>
</dbReference>
<dbReference type="PANTHER" id="PTHR24320:SF282">
    <property type="entry name" value="WW DOMAIN-CONTAINING OXIDOREDUCTASE"/>
    <property type="match status" value="1"/>
</dbReference>
<evidence type="ECO:0000313" key="4">
    <source>
        <dbReference type="EMBL" id="SEH36644.1"/>
    </source>
</evidence>
<dbReference type="AlphaFoldDB" id="A0A1H6HR42"/>
<organism evidence="4 5">
    <name type="scientific">Chryseobacterium culicis</name>
    <dbReference type="NCBI Taxonomy" id="680127"/>
    <lineage>
        <taxon>Bacteria</taxon>
        <taxon>Pseudomonadati</taxon>
        <taxon>Bacteroidota</taxon>
        <taxon>Flavobacteriia</taxon>
        <taxon>Flavobacteriales</taxon>
        <taxon>Weeksellaceae</taxon>
        <taxon>Chryseobacterium group</taxon>
        <taxon>Chryseobacterium</taxon>
    </lineage>
</organism>
<evidence type="ECO:0000313" key="5">
    <source>
        <dbReference type="Proteomes" id="UP000198561"/>
    </source>
</evidence>